<dbReference type="PANTHER" id="PTHR43708">
    <property type="entry name" value="CONSERVED EXPRESSED OXIDOREDUCTASE (EUROFUNG)"/>
    <property type="match status" value="1"/>
</dbReference>
<feature type="domain" description="GFO/IDH/MocA-like oxidoreductase" evidence="2">
    <location>
        <begin position="129"/>
        <end position="245"/>
    </location>
</feature>
<evidence type="ECO:0000313" key="3">
    <source>
        <dbReference type="EMBL" id="RAQ29687.1"/>
    </source>
</evidence>
<dbReference type="AlphaFoldDB" id="A0A328UCZ1"/>
<reference evidence="3 4" key="1">
    <citation type="submission" date="2018-06" db="EMBL/GenBank/DDBJ databases">
        <title>Noncontiguous genome sequence of Ruminococcaceae bacterium ASD2818.</title>
        <authorList>
            <person name="Chaplin A.V."/>
            <person name="Sokolova S.R."/>
            <person name="Kochetkova T.O."/>
            <person name="Goltsov A.Y."/>
            <person name="Trofimov D.Y."/>
            <person name="Efimov B.A."/>
        </authorList>
    </citation>
    <scope>NUCLEOTIDE SEQUENCE [LARGE SCALE GENOMIC DNA]</scope>
    <source>
        <strain evidence="3 4">ASD2818</strain>
    </source>
</reference>
<proteinExistence type="predicted"/>
<dbReference type="SUPFAM" id="SSF51735">
    <property type="entry name" value="NAD(P)-binding Rossmann-fold domains"/>
    <property type="match status" value="1"/>
</dbReference>
<dbReference type="InterPro" id="IPR055170">
    <property type="entry name" value="GFO_IDH_MocA-like_dom"/>
</dbReference>
<organism evidence="3 4">
    <name type="scientific">Hydrogeniiclostridium mannosilyticum</name>
    <dbReference type="NCBI Taxonomy" id="2764322"/>
    <lineage>
        <taxon>Bacteria</taxon>
        <taxon>Bacillati</taxon>
        <taxon>Bacillota</taxon>
        <taxon>Clostridia</taxon>
        <taxon>Eubacteriales</taxon>
        <taxon>Acutalibacteraceae</taxon>
        <taxon>Hydrogeniiclostridium</taxon>
    </lineage>
</organism>
<evidence type="ECO:0000259" key="1">
    <source>
        <dbReference type="Pfam" id="PF01408"/>
    </source>
</evidence>
<dbReference type="GO" id="GO:0000166">
    <property type="term" value="F:nucleotide binding"/>
    <property type="evidence" value="ECO:0007669"/>
    <property type="project" value="InterPro"/>
</dbReference>
<dbReference type="InterPro" id="IPR000683">
    <property type="entry name" value="Gfo/Idh/MocA-like_OxRdtase_N"/>
</dbReference>
<evidence type="ECO:0000259" key="2">
    <source>
        <dbReference type="Pfam" id="PF22725"/>
    </source>
</evidence>
<protein>
    <submittedName>
        <fullName evidence="3">Gfo/Idh/MocA family oxidoreductase</fullName>
    </submittedName>
</protein>
<dbReference type="InterPro" id="IPR051317">
    <property type="entry name" value="Gfo/Idh/MocA_oxidoreduct"/>
</dbReference>
<dbReference type="SUPFAM" id="SSF55347">
    <property type="entry name" value="Glyceraldehyde-3-phosphate dehydrogenase-like, C-terminal domain"/>
    <property type="match status" value="1"/>
</dbReference>
<dbReference type="PANTHER" id="PTHR43708:SF8">
    <property type="entry name" value="OXIDOREDUCTASE"/>
    <property type="match status" value="1"/>
</dbReference>
<dbReference type="Gene3D" id="3.30.360.10">
    <property type="entry name" value="Dihydrodipicolinate Reductase, domain 2"/>
    <property type="match status" value="1"/>
</dbReference>
<feature type="domain" description="Gfo/Idh/MocA-like oxidoreductase N-terminal" evidence="1">
    <location>
        <begin position="3"/>
        <end position="119"/>
    </location>
</feature>
<sequence length="349" mass="39190">MYEIAVIGYGGMGSYHTEQLLTLPEEFHLAGIYDINPARIEAARSKGIRGFDTLEELLAEPSVRTVIIAVPNNFHKELSIKALRAGKNVICEKPVMMCAAELEEVIAVSKEAGRQFTVHQNRRWDRDFLIVKKAIEDGTLGKPFYIESRVQGSKGIPGDWRCVKEAGGGMLLDWGVHLIDQIMWLVKSPVKEVYAHLLSVKFPEVDDNFKLLLRFENGLSALVEVDTYTFINLPRWHVSGDAGTLQIDSFGCEGKIVRAKTSEMHWEAGIVYTVAGPTRTMAPRPQETIEEIALPEVQTDARDYYRNFRDADLGKAELIVKPEEALRVMRVIDAVFESARTHTCISVDI</sequence>
<name>A0A328UCZ1_9FIRM</name>
<gene>
    <name evidence="3" type="ORF">DPQ25_05140</name>
</gene>
<dbReference type="RefSeq" id="WP_112332117.1">
    <property type="nucleotide sequence ID" value="NZ_QLYR01000002.1"/>
</dbReference>
<keyword evidence="4" id="KW-1185">Reference proteome</keyword>
<dbReference type="Gene3D" id="3.40.50.720">
    <property type="entry name" value="NAD(P)-binding Rossmann-like Domain"/>
    <property type="match status" value="1"/>
</dbReference>
<accession>A0A328UCZ1</accession>
<comment type="caution">
    <text evidence="3">The sequence shown here is derived from an EMBL/GenBank/DDBJ whole genome shotgun (WGS) entry which is preliminary data.</text>
</comment>
<dbReference type="Proteomes" id="UP000249377">
    <property type="component" value="Unassembled WGS sequence"/>
</dbReference>
<evidence type="ECO:0000313" key="4">
    <source>
        <dbReference type="Proteomes" id="UP000249377"/>
    </source>
</evidence>
<dbReference type="InterPro" id="IPR036291">
    <property type="entry name" value="NAD(P)-bd_dom_sf"/>
</dbReference>
<dbReference type="EMBL" id="QLYR01000002">
    <property type="protein sequence ID" value="RAQ29687.1"/>
    <property type="molecule type" value="Genomic_DNA"/>
</dbReference>
<dbReference type="Pfam" id="PF01408">
    <property type="entry name" value="GFO_IDH_MocA"/>
    <property type="match status" value="1"/>
</dbReference>
<dbReference type="Pfam" id="PF22725">
    <property type="entry name" value="GFO_IDH_MocA_C3"/>
    <property type="match status" value="1"/>
</dbReference>